<reference evidence="2" key="1">
    <citation type="submission" date="2018-03" db="EMBL/GenBank/DDBJ databases">
        <title>Gramella fulva sp. nov., isolated from a dry surface of tidal flat.</title>
        <authorList>
            <person name="Hwang S.H."/>
            <person name="Hwang W.M."/>
            <person name="Kang K."/>
            <person name="Ahn T.-Y."/>
        </authorList>
    </citation>
    <scope>NUCLEOTIDE SEQUENCE [LARGE SCALE GENOMIC DNA]</scope>
    <source>
        <strain evidence="2">SH35</strain>
    </source>
</reference>
<dbReference type="Proteomes" id="UP000241507">
    <property type="component" value="Chromosome"/>
</dbReference>
<keyword evidence="2" id="KW-1185">Reference proteome</keyword>
<name>A0A2R3Z321_9FLAO</name>
<dbReference type="Gene3D" id="3.10.490.10">
    <property type="entry name" value="Gamma-glutamyl cyclotransferase-like"/>
    <property type="match status" value="1"/>
</dbReference>
<organism evidence="1 2">
    <name type="scientific">Christiangramia fulva</name>
    <dbReference type="NCBI Taxonomy" id="2126553"/>
    <lineage>
        <taxon>Bacteria</taxon>
        <taxon>Pseudomonadati</taxon>
        <taxon>Bacteroidota</taxon>
        <taxon>Flavobacteriia</taxon>
        <taxon>Flavobacteriales</taxon>
        <taxon>Flavobacteriaceae</taxon>
        <taxon>Christiangramia</taxon>
    </lineage>
</organism>
<dbReference type="KEGG" id="grs:C7S20_04925"/>
<proteinExistence type="predicted"/>
<evidence type="ECO:0000313" key="1">
    <source>
        <dbReference type="EMBL" id="AVR44657.1"/>
    </source>
</evidence>
<sequence length="211" mass="24060">MVNSHIWYACYGSNIRKARFLCYIQGGTPSGAVKFFEGCKDKSEPVESRPFLIDRELYFAKESIAWNGGGIGFLKPKKESKFPTYGRIYKITLGQFKDLLRQELRVKDNIQVDFNRLECDGFFNCLPGGRYGHLLHLGEIDDLPVISFSSEAFLQDEINPPAKAYLSTIIKGIKEVYDIKEDELFEYFNKLDGIHGTSIAEDLPQLVKEPL</sequence>
<dbReference type="RefSeq" id="WP_107011435.1">
    <property type="nucleotide sequence ID" value="NZ_CP028136.1"/>
</dbReference>
<dbReference type="OrthoDB" id="8538589at2"/>
<accession>A0A2R3Z321</accession>
<dbReference type="AlphaFoldDB" id="A0A2R3Z321"/>
<evidence type="ECO:0008006" key="3">
    <source>
        <dbReference type="Google" id="ProtNLM"/>
    </source>
</evidence>
<evidence type="ECO:0000313" key="2">
    <source>
        <dbReference type="Proteomes" id="UP000241507"/>
    </source>
</evidence>
<protein>
    <recommendedName>
        <fullName evidence="3">Histone deacetylase</fullName>
    </recommendedName>
</protein>
<dbReference type="EMBL" id="CP028136">
    <property type="protein sequence ID" value="AVR44657.1"/>
    <property type="molecule type" value="Genomic_DNA"/>
</dbReference>
<gene>
    <name evidence="1" type="ORF">C7S20_04925</name>
</gene>